<dbReference type="GO" id="GO:0008180">
    <property type="term" value="C:COP9 signalosome"/>
    <property type="evidence" value="ECO:0007669"/>
    <property type="project" value="UniProtKB-KW"/>
</dbReference>
<evidence type="ECO:0000256" key="2">
    <source>
        <dbReference type="ARBA" id="ARBA00004496"/>
    </source>
</evidence>
<sequence>MDFSPLSEALASKSYERIADICDEIMLQVAAEGVSFQEDWPYAIHLLGHIYAGDINSMRFLWKSMPSAVKENQQEVQAAWKIGQKLWVRDYGGVYEAIRGFDWSQEAQGLVAAFSDLYTKKMFQLLQSAYSTICIQDTALFLGMNEDDSRNYVRQQGWIVDPASQMITVKKQPVITEQKLNPSKLQSLTEYVFHLEH</sequence>
<evidence type="ECO:0000313" key="8">
    <source>
        <dbReference type="Proteomes" id="UP000238479"/>
    </source>
</evidence>
<dbReference type="OMA" id="MRIPDKL"/>
<dbReference type="InterPro" id="IPR033464">
    <property type="entry name" value="CSN8_PSD8_EIF3K"/>
</dbReference>
<dbReference type="GO" id="GO:0005737">
    <property type="term" value="C:cytoplasm"/>
    <property type="evidence" value="ECO:0007669"/>
    <property type="project" value="UniProtKB-SubCell"/>
</dbReference>
<organism evidence="7 8">
    <name type="scientific">Rosa chinensis</name>
    <name type="common">China rose</name>
    <dbReference type="NCBI Taxonomy" id="74649"/>
    <lineage>
        <taxon>Eukaryota</taxon>
        <taxon>Viridiplantae</taxon>
        <taxon>Streptophyta</taxon>
        <taxon>Embryophyta</taxon>
        <taxon>Tracheophyta</taxon>
        <taxon>Spermatophyta</taxon>
        <taxon>Magnoliopsida</taxon>
        <taxon>eudicotyledons</taxon>
        <taxon>Gunneridae</taxon>
        <taxon>Pentapetalae</taxon>
        <taxon>rosids</taxon>
        <taxon>fabids</taxon>
        <taxon>Rosales</taxon>
        <taxon>Rosaceae</taxon>
        <taxon>Rosoideae</taxon>
        <taxon>Rosoideae incertae sedis</taxon>
        <taxon>Rosa</taxon>
    </lineage>
</organism>
<dbReference type="Gene3D" id="1.25.40.990">
    <property type="match status" value="1"/>
</dbReference>
<reference evidence="7 8" key="1">
    <citation type="journal article" date="2018" name="Nat. Genet.">
        <title>The Rosa genome provides new insights in the design of modern roses.</title>
        <authorList>
            <person name="Bendahmane M."/>
        </authorList>
    </citation>
    <scope>NUCLEOTIDE SEQUENCE [LARGE SCALE GENOMIC DNA]</scope>
    <source>
        <strain evidence="8">cv. Old Blush</strain>
    </source>
</reference>
<keyword evidence="3" id="KW-0963">Cytoplasm</keyword>
<comment type="caution">
    <text evidence="7">The sequence shown here is derived from an EMBL/GenBank/DDBJ whole genome shotgun (WGS) entry which is preliminary data.</text>
</comment>
<protein>
    <submittedName>
        <fullName evidence="7">Putative COP9 signalosome, subunit CSN8 protein</fullName>
    </submittedName>
</protein>
<dbReference type="OrthoDB" id="5351233at2759"/>
<proteinExistence type="predicted"/>
<name>A0A2P6PDJ8_ROSCH</name>
<evidence type="ECO:0000256" key="5">
    <source>
        <dbReference type="ARBA" id="ARBA00023242"/>
    </source>
</evidence>
<comment type="subcellular location">
    <subcellularLocation>
        <location evidence="2">Cytoplasm</location>
    </subcellularLocation>
    <subcellularLocation>
        <location evidence="1">Nucleus</location>
    </subcellularLocation>
</comment>
<dbReference type="GO" id="GO:0010387">
    <property type="term" value="P:COP9 signalosome assembly"/>
    <property type="evidence" value="ECO:0007669"/>
    <property type="project" value="InterPro"/>
</dbReference>
<keyword evidence="5" id="KW-0539">Nucleus</keyword>
<dbReference type="STRING" id="74649.A0A2P6PDJ8"/>
<gene>
    <name evidence="7" type="ORF">RchiOBHm_Chr7g0223291</name>
</gene>
<evidence type="ECO:0000256" key="4">
    <source>
        <dbReference type="ARBA" id="ARBA00022790"/>
    </source>
</evidence>
<dbReference type="EMBL" id="PDCK01000045">
    <property type="protein sequence ID" value="PRQ19993.1"/>
    <property type="molecule type" value="Genomic_DNA"/>
</dbReference>
<dbReference type="Gramene" id="PRQ19993">
    <property type="protein sequence ID" value="PRQ19993"/>
    <property type="gene ID" value="RchiOBHm_Chr7g0223291"/>
</dbReference>
<keyword evidence="4" id="KW-0736">Signalosome</keyword>
<dbReference type="PANTHER" id="PTHR13339:SF0">
    <property type="entry name" value="COP9 SIGNALOSOME COMPLEX SUBUNIT 8"/>
    <property type="match status" value="1"/>
</dbReference>
<dbReference type="GO" id="GO:0000338">
    <property type="term" value="P:protein deneddylation"/>
    <property type="evidence" value="ECO:0007669"/>
    <property type="project" value="InterPro"/>
</dbReference>
<dbReference type="InterPro" id="IPR033205">
    <property type="entry name" value="COP9_CSN8"/>
</dbReference>
<accession>A0A2P6PDJ8</accession>
<dbReference type="Pfam" id="PF10075">
    <property type="entry name" value="CSN8_PSD8_EIF3K"/>
    <property type="match status" value="1"/>
</dbReference>
<dbReference type="Proteomes" id="UP000238479">
    <property type="component" value="Chromosome 7"/>
</dbReference>
<feature type="domain" description="CSN8/PSMD8/EIF3K" evidence="6">
    <location>
        <begin position="39"/>
        <end position="174"/>
    </location>
</feature>
<evidence type="ECO:0000259" key="6">
    <source>
        <dbReference type="Pfam" id="PF10075"/>
    </source>
</evidence>
<evidence type="ECO:0000313" key="7">
    <source>
        <dbReference type="EMBL" id="PRQ19993.1"/>
    </source>
</evidence>
<dbReference type="PANTHER" id="PTHR13339">
    <property type="entry name" value="COP9 SIGNALOSOME COMPLEX SUBUNIT 8"/>
    <property type="match status" value="1"/>
</dbReference>
<evidence type="ECO:0000256" key="3">
    <source>
        <dbReference type="ARBA" id="ARBA00022490"/>
    </source>
</evidence>
<keyword evidence="8" id="KW-1185">Reference proteome</keyword>
<dbReference type="AlphaFoldDB" id="A0A2P6PDJ8"/>
<evidence type="ECO:0000256" key="1">
    <source>
        <dbReference type="ARBA" id="ARBA00004123"/>
    </source>
</evidence>